<evidence type="ECO:0000256" key="1">
    <source>
        <dbReference type="SAM" id="MobiDB-lite"/>
    </source>
</evidence>
<dbReference type="STRING" id="885580.ENSFDAP00000023064"/>
<organism evidence="2 3">
    <name type="scientific">Fukomys damarensis</name>
    <name type="common">Damaraland mole rat</name>
    <name type="synonym">Cryptomys damarensis</name>
    <dbReference type="NCBI Taxonomy" id="885580"/>
    <lineage>
        <taxon>Eukaryota</taxon>
        <taxon>Metazoa</taxon>
        <taxon>Chordata</taxon>
        <taxon>Craniata</taxon>
        <taxon>Vertebrata</taxon>
        <taxon>Euteleostomi</taxon>
        <taxon>Mammalia</taxon>
        <taxon>Eutheria</taxon>
        <taxon>Euarchontoglires</taxon>
        <taxon>Glires</taxon>
        <taxon>Rodentia</taxon>
        <taxon>Hystricomorpha</taxon>
        <taxon>Bathyergidae</taxon>
        <taxon>Fukomys</taxon>
    </lineage>
</organism>
<feature type="region of interest" description="Disordered" evidence="1">
    <location>
        <begin position="156"/>
        <end position="196"/>
    </location>
</feature>
<name>A0A091D6X0_FUKDA</name>
<dbReference type="AlphaFoldDB" id="A0A091D6X0"/>
<dbReference type="Proteomes" id="UP000028990">
    <property type="component" value="Unassembled WGS sequence"/>
</dbReference>
<proteinExistence type="predicted"/>
<dbReference type="eggNOG" id="ENOG502S6IZ">
    <property type="taxonomic scope" value="Eukaryota"/>
</dbReference>
<sequence length="434" mass="48036">MRLTGVSWPFGPLGASVAPLKLLAVLSSEGHRRALPEAPQPVQHTPRCSREAAVPGLSRRVVSQHSYPLNSFSSAPFDPMERPTSQADLELDYNPPRVQLSSANTNRRVPGRAEYLLQEESRCLREENRALRVENRALRRENKILQVFWEEHKATVGCQDSQPPSPLLRKESASQEAVQKEPAAPPAQRSKESSSLQLLREENRTLLQQLLAQSQAYWARVEDKAAAVESCTPGPSPHEEPHSPGLLPDQGPGLSSSSEEPKGPATPQEDAQTLRALRELICSLSGPSREEEGKASPGPLQLLRERGQALRTLREENRLLQENRALHALLEKHGALQEENKALWENKLKLQQLLVIDTVIEVTALMAMIIEELYAFMPAKNKDPKKPSRVRELPSQGGHRVQAQNIHRAKGPLRLLAPLAMAHQLAGDSGHTAS</sequence>
<dbReference type="PANTHER" id="PTHR21533:SF13">
    <property type="entry name" value="PROTEIN CHIBBY HOMOLOG 2"/>
    <property type="match status" value="1"/>
</dbReference>
<feature type="region of interest" description="Disordered" evidence="1">
    <location>
        <begin position="380"/>
        <end position="403"/>
    </location>
</feature>
<feature type="region of interest" description="Disordered" evidence="1">
    <location>
        <begin position="228"/>
        <end position="270"/>
    </location>
</feature>
<keyword evidence="3" id="KW-1185">Reference proteome</keyword>
<evidence type="ECO:0000313" key="2">
    <source>
        <dbReference type="EMBL" id="KFO27864.1"/>
    </source>
</evidence>
<reference evidence="2 3" key="1">
    <citation type="submission" date="2013-11" db="EMBL/GenBank/DDBJ databases">
        <title>The Damaraland mole rat (Fukomys damarensis) genome and evolution of African mole rats.</title>
        <authorList>
            <person name="Gladyshev V.N."/>
            <person name="Fang X."/>
        </authorList>
    </citation>
    <scope>NUCLEOTIDE SEQUENCE [LARGE SCALE GENOMIC DNA]</scope>
    <source>
        <tissue evidence="2">Liver</tissue>
    </source>
</reference>
<accession>A0A091D6X0</accession>
<dbReference type="PANTHER" id="PTHR21533">
    <property type="entry name" value="LEUCINE-RICH PROTEIN"/>
    <property type="match status" value="1"/>
</dbReference>
<dbReference type="EMBL" id="KN122849">
    <property type="protein sequence ID" value="KFO27864.1"/>
    <property type="molecule type" value="Genomic_DNA"/>
</dbReference>
<evidence type="ECO:0000313" key="3">
    <source>
        <dbReference type="Proteomes" id="UP000028990"/>
    </source>
</evidence>
<feature type="compositionally biased region" description="Basic and acidic residues" evidence="1">
    <location>
        <begin position="380"/>
        <end position="392"/>
    </location>
</feature>
<gene>
    <name evidence="2" type="ORF">H920_10750</name>
</gene>
<protein>
    <submittedName>
        <fullName evidence="2">Spermatid-associated protein</fullName>
    </submittedName>
</protein>